<accession>A0AAW6AWY8</accession>
<dbReference type="EMBL" id="JAQLGM010000045">
    <property type="protein sequence ID" value="MDB2001687.1"/>
    <property type="molecule type" value="Genomic_DNA"/>
</dbReference>
<protein>
    <submittedName>
        <fullName evidence="1">Uncharacterized protein</fullName>
    </submittedName>
</protein>
<dbReference type="Proteomes" id="UP001300871">
    <property type="component" value="Unassembled WGS sequence"/>
</dbReference>
<organism evidence="1 2">
    <name type="scientific">Clostridium symbiosum</name>
    <name type="common">Bacteroides symbiosus</name>
    <dbReference type="NCBI Taxonomy" id="1512"/>
    <lineage>
        <taxon>Bacteria</taxon>
        <taxon>Bacillati</taxon>
        <taxon>Bacillota</taxon>
        <taxon>Clostridia</taxon>
        <taxon>Lachnospirales</taxon>
        <taxon>Lachnospiraceae</taxon>
        <taxon>Otoolea</taxon>
    </lineage>
</organism>
<sequence length="74" mass="8697">MNSDKPKNMRIIKPGVNIEEWLLMQHCATEAYEVRDIAITGEHLFILWINKKQNVGYCIGHSYLDKRITFYQIG</sequence>
<dbReference type="AlphaFoldDB" id="A0AAW6AWY8"/>
<proteinExistence type="predicted"/>
<gene>
    <name evidence="1" type="ORF">PM006_15900</name>
</gene>
<name>A0AAW6AWY8_CLOSY</name>
<reference evidence="1" key="1">
    <citation type="submission" date="2023-01" db="EMBL/GenBank/DDBJ databases">
        <title>Human gut microbiome strain richness.</title>
        <authorList>
            <person name="Chen-Liaw A."/>
        </authorList>
    </citation>
    <scope>NUCLEOTIDE SEQUENCE</scope>
    <source>
        <strain evidence="1">B1_m1001713B170214d0_201011</strain>
    </source>
</reference>
<evidence type="ECO:0000313" key="1">
    <source>
        <dbReference type="EMBL" id="MDB2001687.1"/>
    </source>
</evidence>
<comment type="caution">
    <text evidence="1">The sequence shown here is derived from an EMBL/GenBank/DDBJ whole genome shotgun (WGS) entry which is preliminary data.</text>
</comment>
<evidence type="ECO:0000313" key="2">
    <source>
        <dbReference type="Proteomes" id="UP001300871"/>
    </source>
</evidence>
<dbReference type="RefSeq" id="WP_044911130.1">
    <property type="nucleotide sequence ID" value="NZ_JADMOJ010000074.1"/>
</dbReference>